<evidence type="ECO:0000313" key="1">
    <source>
        <dbReference type="EMBL" id="KZF23991.1"/>
    </source>
</evidence>
<reference evidence="1 2" key="1">
    <citation type="journal article" date="2016" name="Fungal Biol.">
        <title>The genome of Xylona heveae provides a window into fungal endophytism.</title>
        <authorList>
            <person name="Gazis R."/>
            <person name="Kuo A."/>
            <person name="Riley R."/>
            <person name="LaButti K."/>
            <person name="Lipzen A."/>
            <person name="Lin J."/>
            <person name="Amirebrahimi M."/>
            <person name="Hesse C.N."/>
            <person name="Spatafora J.W."/>
            <person name="Henrissat B."/>
            <person name="Hainaut M."/>
            <person name="Grigoriev I.V."/>
            <person name="Hibbett D.S."/>
        </authorList>
    </citation>
    <scope>NUCLEOTIDE SEQUENCE [LARGE SCALE GENOMIC DNA]</scope>
    <source>
        <strain evidence="1 2">TC161</strain>
    </source>
</reference>
<dbReference type="GeneID" id="28897163"/>
<accession>A0A165HVU4</accession>
<name>A0A165HVU4_XYLHT</name>
<gene>
    <name evidence="1" type="ORF">L228DRAFT_244851</name>
</gene>
<protein>
    <submittedName>
        <fullName evidence="1">Uncharacterized protein</fullName>
    </submittedName>
</protein>
<proteinExistence type="predicted"/>
<dbReference type="Proteomes" id="UP000076632">
    <property type="component" value="Unassembled WGS sequence"/>
</dbReference>
<dbReference type="InParanoid" id="A0A165HVU4"/>
<dbReference type="EMBL" id="KV407456">
    <property type="protein sequence ID" value="KZF23991.1"/>
    <property type="molecule type" value="Genomic_DNA"/>
</dbReference>
<evidence type="ECO:0000313" key="2">
    <source>
        <dbReference type="Proteomes" id="UP000076632"/>
    </source>
</evidence>
<keyword evidence="2" id="KW-1185">Reference proteome</keyword>
<dbReference type="RefSeq" id="XP_018189546.1">
    <property type="nucleotide sequence ID" value="XM_018332026.1"/>
</dbReference>
<sequence length="63" mass="7370">MNEEGASSDEDISKFDPSNILYQRLIHLEFPAPYLLLAHGFVDDAEYHCRAFRLCHWRNEGQC</sequence>
<organism evidence="1 2">
    <name type="scientific">Xylona heveae (strain CBS 132557 / TC161)</name>
    <dbReference type="NCBI Taxonomy" id="1328760"/>
    <lineage>
        <taxon>Eukaryota</taxon>
        <taxon>Fungi</taxon>
        <taxon>Dikarya</taxon>
        <taxon>Ascomycota</taxon>
        <taxon>Pezizomycotina</taxon>
        <taxon>Xylonomycetes</taxon>
        <taxon>Xylonales</taxon>
        <taxon>Xylonaceae</taxon>
        <taxon>Xylona</taxon>
    </lineage>
</organism>
<dbReference type="AlphaFoldDB" id="A0A165HVU4"/>